<reference evidence="1" key="1">
    <citation type="journal article" date="2014" name="Front. Microbiol.">
        <title>High frequency of phylogenetically diverse reductive dehalogenase-homologous genes in deep subseafloor sedimentary metagenomes.</title>
        <authorList>
            <person name="Kawai M."/>
            <person name="Futagami T."/>
            <person name="Toyoda A."/>
            <person name="Takaki Y."/>
            <person name="Nishi S."/>
            <person name="Hori S."/>
            <person name="Arai W."/>
            <person name="Tsubouchi T."/>
            <person name="Morono Y."/>
            <person name="Uchiyama I."/>
            <person name="Ito T."/>
            <person name="Fujiyama A."/>
            <person name="Inagaki F."/>
            <person name="Takami H."/>
        </authorList>
    </citation>
    <scope>NUCLEOTIDE SEQUENCE</scope>
    <source>
        <strain evidence="1">Expedition CK06-06</strain>
    </source>
</reference>
<dbReference type="EMBL" id="BART01016214">
    <property type="protein sequence ID" value="GAG78908.1"/>
    <property type="molecule type" value="Genomic_DNA"/>
</dbReference>
<sequence length="200" mass="23379">DKRSKINIEIEDREFEIIDLEITKKFSEKDIKSFEKTEIENIINIRNAGSALIKKLSIKETLPMDFIPYLDISNYKLRFSSGISKKIGLKLDISPSDGDSTNPHNLKLRIILNDNNLESLIGENEFLEIRYPFRAIVPDYKKTYEFPLEVKSYYPINQNGLKSDSKDFYIINRELNKAELPNLKIIHKRRNLLIGKEIFP</sequence>
<gene>
    <name evidence="1" type="ORF">S01H4_31250</name>
</gene>
<dbReference type="AlphaFoldDB" id="X1B3Y0"/>
<protein>
    <submittedName>
        <fullName evidence="1">Uncharacterized protein</fullName>
    </submittedName>
</protein>
<comment type="caution">
    <text evidence="1">The sequence shown here is derived from an EMBL/GenBank/DDBJ whole genome shotgun (WGS) entry which is preliminary data.</text>
</comment>
<proteinExistence type="predicted"/>
<accession>X1B3Y0</accession>
<feature type="non-terminal residue" evidence="1">
    <location>
        <position position="1"/>
    </location>
</feature>
<name>X1B3Y0_9ZZZZ</name>
<evidence type="ECO:0000313" key="1">
    <source>
        <dbReference type="EMBL" id="GAG78908.1"/>
    </source>
</evidence>
<organism evidence="1">
    <name type="scientific">marine sediment metagenome</name>
    <dbReference type="NCBI Taxonomy" id="412755"/>
    <lineage>
        <taxon>unclassified sequences</taxon>
        <taxon>metagenomes</taxon>
        <taxon>ecological metagenomes</taxon>
    </lineage>
</organism>